<dbReference type="PANTHER" id="PTHR31816">
    <property type="entry name" value="MICOS COMPLEX SUBUNIT MIC13"/>
    <property type="match status" value="1"/>
</dbReference>
<dbReference type="GO" id="GO:0044284">
    <property type="term" value="C:mitochondrial crista junction"/>
    <property type="evidence" value="ECO:0007669"/>
    <property type="project" value="TreeGrafter"/>
</dbReference>
<dbReference type="GO" id="GO:0042407">
    <property type="term" value="P:cristae formation"/>
    <property type="evidence" value="ECO:0007669"/>
    <property type="project" value="TreeGrafter"/>
</dbReference>
<keyword evidence="6" id="KW-0496">Mitochondrion</keyword>
<evidence type="ECO:0000256" key="2">
    <source>
        <dbReference type="ARBA" id="ARBA00006771"/>
    </source>
</evidence>
<accession>A0A3M7T7C9</accession>
<evidence type="ECO:0000313" key="9">
    <source>
        <dbReference type="EMBL" id="RNA43895.1"/>
    </source>
</evidence>
<evidence type="ECO:0000256" key="1">
    <source>
        <dbReference type="ARBA" id="ARBA00004434"/>
    </source>
</evidence>
<evidence type="ECO:0000256" key="8">
    <source>
        <dbReference type="SAM" id="Phobius"/>
    </source>
</evidence>
<keyword evidence="10" id="KW-1185">Reference proteome</keyword>
<keyword evidence="7 8" id="KW-0472">Membrane</keyword>
<comment type="similarity">
    <text evidence="2">Belongs to the MICOS complex subunit Mic13 family.</text>
</comment>
<keyword evidence="4" id="KW-0999">Mitochondrion inner membrane</keyword>
<dbReference type="InterPro" id="IPR026769">
    <property type="entry name" value="Mic13"/>
</dbReference>
<keyword evidence="5 8" id="KW-1133">Transmembrane helix</keyword>
<sequence length="259" mass="29083">MPSCAGIWPVGAATGSGAFTVGGIMGMRICGLYPTCIFKIGLSIKILSIKIESILIIFRSKNKVKFLLSMEQIRLQRMLSIAKFGAKLAIVGGAVYVTVNNSVWDKSEYANKAIGKVKEALPETTELLKDLPSKSSLADKWNHGVERIFDSLANTSPNFESVKNKSLYAVKRLLRYLEFTIFYRFWLLSCSRASLNVDPLGMNFTFISFLRSLSICHIIIIYVGRIKKTKLFFPPLSSFSYTGPNYYDPFNGLKQNWQN</sequence>
<dbReference type="AlphaFoldDB" id="A0A3M7T7C9"/>
<organism evidence="9 10">
    <name type="scientific">Brachionus plicatilis</name>
    <name type="common">Marine rotifer</name>
    <name type="synonym">Brachionus muelleri</name>
    <dbReference type="NCBI Taxonomy" id="10195"/>
    <lineage>
        <taxon>Eukaryota</taxon>
        <taxon>Metazoa</taxon>
        <taxon>Spiralia</taxon>
        <taxon>Gnathifera</taxon>
        <taxon>Rotifera</taxon>
        <taxon>Eurotatoria</taxon>
        <taxon>Monogononta</taxon>
        <taxon>Pseudotrocha</taxon>
        <taxon>Ploima</taxon>
        <taxon>Brachionidae</taxon>
        <taxon>Brachionus</taxon>
    </lineage>
</organism>
<evidence type="ECO:0000256" key="4">
    <source>
        <dbReference type="ARBA" id="ARBA00022792"/>
    </source>
</evidence>
<feature type="transmembrane region" description="Helical" evidence="8">
    <location>
        <begin position="6"/>
        <end position="25"/>
    </location>
</feature>
<name>A0A3M7T7C9_BRAPC</name>
<dbReference type="PANTHER" id="PTHR31816:SF3">
    <property type="entry name" value="MICOS COMPLEX SUBUNIT MIC13"/>
    <property type="match status" value="1"/>
</dbReference>
<proteinExistence type="inferred from homology"/>
<dbReference type="GO" id="GO:0061617">
    <property type="term" value="C:MICOS complex"/>
    <property type="evidence" value="ECO:0007669"/>
    <property type="project" value="TreeGrafter"/>
</dbReference>
<evidence type="ECO:0000256" key="6">
    <source>
        <dbReference type="ARBA" id="ARBA00023128"/>
    </source>
</evidence>
<evidence type="ECO:0000256" key="7">
    <source>
        <dbReference type="ARBA" id="ARBA00023136"/>
    </source>
</evidence>
<dbReference type="Proteomes" id="UP000276133">
    <property type="component" value="Unassembled WGS sequence"/>
</dbReference>
<evidence type="ECO:0008006" key="11">
    <source>
        <dbReference type="Google" id="ProtNLM"/>
    </source>
</evidence>
<dbReference type="EMBL" id="REGN01000173">
    <property type="protein sequence ID" value="RNA43895.1"/>
    <property type="molecule type" value="Genomic_DNA"/>
</dbReference>
<evidence type="ECO:0000256" key="3">
    <source>
        <dbReference type="ARBA" id="ARBA00022692"/>
    </source>
</evidence>
<comment type="caution">
    <text evidence="9">The sequence shown here is derived from an EMBL/GenBank/DDBJ whole genome shotgun (WGS) entry which is preliminary data.</text>
</comment>
<gene>
    <name evidence="9" type="ORF">BpHYR1_026154</name>
</gene>
<protein>
    <recommendedName>
        <fullName evidence="11">MICOS complex subunit MIC13</fullName>
    </recommendedName>
</protein>
<evidence type="ECO:0000256" key="5">
    <source>
        <dbReference type="ARBA" id="ARBA00022989"/>
    </source>
</evidence>
<feature type="transmembrane region" description="Helical" evidence="8">
    <location>
        <begin position="173"/>
        <end position="195"/>
    </location>
</feature>
<evidence type="ECO:0000313" key="10">
    <source>
        <dbReference type="Proteomes" id="UP000276133"/>
    </source>
</evidence>
<comment type="subcellular location">
    <subcellularLocation>
        <location evidence="1">Mitochondrion inner membrane</location>
        <topology evidence="1">Single-pass membrane protein</topology>
    </subcellularLocation>
</comment>
<feature type="transmembrane region" description="Helical" evidence="8">
    <location>
        <begin position="201"/>
        <end position="223"/>
    </location>
</feature>
<keyword evidence="3 8" id="KW-0812">Transmembrane</keyword>
<dbReference type="OrthoDB" id="5948578at2759"/>
<reference evidence="9 10" key="1">
    <citation type="journal article" date="2018" name="Sci. Rep.">
        <title>Genomic signatures of local adaptation to the degree of environmental predictability in rotifers.</title>
        <authorList>
            <person name="Franch-Gras L."/>
            <person name="Hahn C."/>
            <person name="Garcia-Roger E.M."/>
            <person name="Carmona M.J."/>
            <person name="Serra M."/>
            <person name="Gomez A."/>
        </authorList>
    </citation>
    <scope>NUCLEOTIDE SEQUENCE [LARGE SCALE GENOMIC DNA]</scope>
    <source>
        <strain evidence="9">HYR1</strain>
    </source>
</reference>